<dbReference type="STRING" id="659018.ABB34_08725"/>
<dbReference type="OrthoDB" id="6054507at2"/>
<dbReference type="AlphaFoldDB" id="A0A0R0E409"/>
<comment type="caution">
    <text evidence="2">The sequence shown here is derived from an EMBL/GenBank/DDBJ whole genome shotgun (WGS) entry which is preliminary data.</text>
</comment>
<evidence type="ECO:0000313" key="3">
    <source>
        <dbReference type="Proteomes" id="UP000050940"/>
    </source>
</evidence>
<organism evidence="2 3">
    <name type="scientific">Stenotrophomonas daejeonensis</name>
    <dbReference type="NCBI Taxonomy" id="659018"/>
    <lineage>
        <taxon>Bacteria</taxon>
        <taxon>Pseudomonadati</taxon>
        <taxon>Pseudomonadota</taxon>
        <taxon>Gammaproteobacteria</taxon>
        <taxon>Lysobacterales</taxon>
        <taxon>Lysobacteraceae</taxon>
        <taxon>Stenotrophomonas</taxon>
    </lineage>
</organism>
<dbReference type="PATRIC" id="fig|659018.3.peg.1693"/>
<dbReference type="RefSeq" id="WP_057640922.1">
    <property type="nucleotide sequence ID" value="NZ_LDJP01000049.1"/>
</dbReference>
<dbReference type="EMBL" id="LDJP01000049">
    <property type="protein sequence ID" value="KRG84740.1"/>
    <property type="molecule type" value="Genomic_DNA"/>
</dbReference>
<sequence>MYWLFLLFAIGAFFFALTTTHAGLLWLALLAALACLLLWVRGLYRARTGDVFTATPRALHPAELQVMREQLRANAASSSSHPPSEGQPQP</sequence>
<feature type="transmembrane region" description="Helical" evidence="1">
    <location>
        <begin position="26"/>
        <end position="44"/>
    </location>
</feature>
<keyword evidence="1" id="KW-0472">Membrane</keyword>
<keyword evidence="3" id="KW-1185">Reference proteome</keyword>
<gene>
    <name evidence="2" type="ORF">ABB34_08725</name>
</gene>
<protein>
    <recommendedName>
        <fullName evidence="4">Transmembrane protein</fullName>
    </recommendedName>
</protein>
<accession>A0A0R0E409</accession>
<evidence type="ECO:0000256" key="1">
    <source>
        <dbReference type="SAM" id="Phobius"/>
    </source>
</evidence>
<name>A0A0R0E409_9GAMM</name>
<keyword evidence="1" id="KW-1133">Transmembrane helix</keyword>
<proteinExistence type="predicted"/>
<evidence type="ECO:0008006" key="4">
    <source>
        <dbReference type="Google" id="ProtNLM"/>
    </source>
</evidence>
<reference evidence="2 3" key="1">
    <citation type="submission" date="2015-05" db="EMBL/GenBank/DDBJ databases">
        <title>Genome sequencing and analysis of members of genus Stenotrophomonas.</title>
        <authorList>
            <person name="Patil P.P."/>
            <person name="Midha S."/>
            <person name="Patil P.B."/>
        </authorList>
    </citation>
    <scope>NUCLEOTIDE SEQUENCE [LARGE SCALE GENOMIC DNA]</scope>
    <source>
        <strain evidence="2 3">JCM 16244</strain>
    </source>
</reference>
<dbReference type="Proteomes" id="UP000050940">
    <property type="component" value="Unassembled WGS sequence"/>
</dbReference>
<keyword evidence="1" id="KW-0812">Transmembrane</keyword>
<evidence type="ECO:0000313" key="2">
    <source>
        <dbReference type="EMBL" id="KRG84740.1"/>
    </source>
</evidence>